<protein>
    <submittedName>
        <fullName evidence="4">Alpha-amylase</fullName>
    </submittedName>
</protein>
<organism evidence="4 5">
    <name type="scientific">Candidatus Caccovicinus merdipullorum</name>
    <dbReference type="NCBI Taxonomy" id="2840724"/>
    <lineage>
        <taxon>Bacteria</taxon>
        <taxon>Bacillati</taxon>
        <taxon>Bacillota</taxon>
        <taxon>Clostridia</taxon>
        <taxon>Eubacteriales</taxon>
        <taxon>Candidatus Caccovicinus</taxon>
    </lineage>
</organism>
<reference evidence="4" key="1">
    <citation type="submission" date="2020-10" db="EMBL/GenBank/DDBJ databases">
        <authorList>
            <person name="Gilroy R."/>
        </authorList>
    </citation>
    <scope>NUCLEOTIDE SEQUENCE</scope>
    <source>
        <strain evidence="4">CHK123-3438</strain>
    </source>
</reference>
<evidence type="ECO:0000259" key="3">
    <source>
        <dbReference type="SMART" id="SM00642"/>
    </source>
</evidence>
<dbReference type="SUPFAM" id="SSF81296">
    <property type="entry name" value="E set domains"/>
    <property type="match status" value="1"/>
</dbReference>
<accession>A0A9D1GID0</accession>
<comment type="similarity">
    <text evidence="1">Belongs to the glycosyl hydrolase 13 family.</text>
</comment>
<sequence>MEGFKAIRDNRRYPLGAVQTEEGVHFSVVWAGENCRLLLFGKDRKKPEAQVDFLPQERIGDVWNVTVAGDFQDMAYCYEMDGIPREDPYGIRFYGREKWGNEKTLSKVLPAAVISREYDWEGDAQPEIPFEESILYRLHVRGFTKHASSGVENRGTFAGIAEKIPYLKELGVTTLEILPPVEFQEVMVLSGPDRNPYRKEETPSGRLNYWGFVPGLAFAPKASYCSGREKEPEREFKDLVKALHREGMELIMDLFFTGLETECYVLDVLRFWAREYHVDGFHMIGYAPAALVGRDPYLSRVKLFSSSWEGIDGGQHRHLAEYNEGFCIDMRRFLKGDEDMLNSLVARTRKNPSSHGVVNYMANTNGFTLMDAVSYDRKHNEENGENNQDGCDYNYSWNCGVEGPTRKKKIVEMRRKLLRNAFLLTFLSQGTPLILAGDEFGNSKNGNNNSYCQDNEISWLNWNQTKTNKDLLEFVKAVIRFRKDHPIFHMPQEPRNMDYQSQGMPDVSYHGVKAWCPEFENFRRQLGILYCGPYAKKADGSPDDYFFVAYNMHWEPHDFALPNLPKNMRWFVAVNTDSRDGLGICQPGKEIFLEKQKQYLIPPRTIVVFMGKVWEEKTEKDGKKEKAPKKGKGRKTEKGRNGGNGADAE</sequence>
<evidence type="ECO:0000256" key="1">
    <source>
        <dbReference type="ARBA" id="ARBA00008061"/>
    </source>
</evidence>
<dbReference type="Gene3D" id="3.20.20.80">
    <property type="entry name" value="Glycosidases"/>
    <property type="match status" value="2"/>
</dbReference>
<feature type="domain" description="Glycosyl hydrolase family 13 catalytic" evidence="3">
    <location>
        <begin position="137"/>
        <end position="482"/>
    </location>
</feature>
<feature type="region of interest" description="Disordered" evidence="2">
    <location>
        <begin position="617"/>
        <end position="649"/>
    </location>
</feature>
<reference evidence="4" key="2">
    <citation type="journal article" date="2021" name="PeerJ">
        <title>Extensive microbial diversity within the chicken gut microbiome revealed by metagenomics and culture.</title>
        <authorList>
            <person name="Gilroy R."/>
            <person name="Ravi A."/>
            <person name="Getino M."/>
            <person name="Pursley I."/>
            <person name="Horton D.L."/>
            <person name="Alikhan N.F."/>
            <person name="Baker D."/>
            <person name="Gharbi K."/>
            <person name="Hall N."/>
            <person name="Watson M."/>
            <person name="Adriaenssens E.M."/>
            <person name="Foster-Nyarko E."/>
            <person name="Jarju S."/>
            <person name="Secka A."/>
            <person name="Antonio M."/>
            <person name="Oren A."/>
            <person name="Chaudhuri R.R."/>
            <person name="La Ragione R."/>
            <person name="Hildebrand F."/>
            <person name="Pallen M.J."/>
        </authorList>
    </citation>
    <scope>NUCLEOTIDE SEQUENCE</scope>
    <source>
        <strain evidence="4">CHK123-3438</strain>
    </source>
</reference>
<dbReference type="InterPro" id="IPR014756">
    <property type="entry name" value="Ig_E-set"/>
</dbReference>
<dbReference type="InterPro" id="IPR006047">
    <property type="entry name" value="GH13_cat_dom"/>
</dbReference>
<dbReference type="InterPro" id="IPR013780">
    <property type="entry name" value="Glyco_hydro_b"/>
</dbReference>
<dbReference type="SMART" id="SM00642">
    <property type="entry name" value="Aamy"/>
    <property type="match status" value="1"/>
</dbReference>
<dbReference type="SUPFAM" id="SSF51445">
    <property type="entry name" value="(Trans)glycosidases"/>
    <property type="match status" value="1"/>
</dbReference>
<evidence type="ECO:0000256" key="2">
    <source>
        <dbReference type="SAM" id="MobiDB-lite"/>
    </source>
</evidence>
<dbReference type="SUPFAM" id="SSF51011">
    <property type="entry name" value="Glycosyl hydrolase domain"/>
    <property type="match status" value="1"/>
</dbReference>
<comment type="caution">
    <text evidence="4">The sequence shown here is derived from an EMBL/GenBank/DDBJ whole genome shotgun (WGS) entry which is preliminary data.</text>
</comment>
<name>A0A9D1GID0_9FIRM</name>
<dbReference type="Proteomes" id="UP000886860">
    <property type="component" value="Unassembled WGS sequence"/>
</dbReference>
<dbReference type="EMBL" id="DVKS01000072">
    <property type="protein sequence ID" value="HIT41346.1"/>
    <property type="molecule type" value="Genomic_DNA"/>
</dbReference>
<evidence type="ECO:0000313" key="4">
    <source>
        <dbReference type="EMBL" id="HIT41346.1"/>
    </source>
</evidence>
<gene>
    <name evidence="4" type="ORF">IAB60_04450</name>
</gene>
<dbReference type="AlphaFoldDB" id="A0A9D1GID0"/>
<proteinExistence type="inferred from homology"/>
<dbReference type="Gene3D" id="2.60.40.1180">
    <property type="entry name" value="Golgi alpha-mannosidase II"/>
    <property type="match status" value="1"/>
</dbReference>
<dbReference type="PANTHER" id="PTHR43002">
    <property type="entry name" value="GLYCOGEN DEBRANCHING ENZYME"/>
    <property type="match status" value="1"/>
</dbReference>
<dbReference type="GO" id="GO:0005975">
    <property type="term" value="P:carbohydrate metabolic process"/>
    <property type="evidence" value="ECO:0007669"/>
    <property type="project" value="InterPro"/>
</dbReference>
<dbReference type="Gene3D" id="2.60.40.10">
    <property type="entry name" value="Immunoglobulins"/>
    <property type="match status" value="1"/>
</dbReference>
<evidence type="ECO:0000313" key="5">
    <source>
        <dbReference type="Proteomes" id="UP000886860"/>
    </source>
</evidence>
<dbReference type="InterPro" id="IPR017853">
    <property type="entry name" value="GH"/>
</dbReference>
<dbReference type="InterPro" id="IPR013783">
    <property type="entry name" value="Ig-like_fold"/>
</dbReference>